<evidence type="ECO:0000256" key="9">
    <source>
        <dbReference type="ARBA" id="ARBA00023136"/>
    </source>
</evidence>
<comment type="subcellular location">
    <subcellularLocation>
        <location evidence="11">Endomembrane system</location>
        <topology evidence="11">Single-pass membrane protein</topology>
    </subcellularLocation>
    <subcellularLocation>
        <location evidence="1">Membrane</location>
        <topology evidence="1">Single-pass type II membrane protein</topology>
    </subcellularLocation>
</comment>
<dbReference type="InterPro" id="IPR029058">
    <property type="entry name" value="AB_hydrolase_fold"/>
</dbReference>
<evidence type="ECO:0000256" key="6">
    <source>
        <dbReference type="ARBA" id="ARBA00022825"/>
    </source>
</evidence>
<dbReference type="Gene3D" id="3.40.50.1820">
    <property type="entry name" value="alpha/beta hydrolase"/>
    <property type="match status" value="1"/>
</dbReference>
<accession>A0AAF5D9S2</accession>
<evidence type="ECO:0000256" key="8">
    <source>
        <dbReference type="ARBA" id="ARBA00022989"/>
    </source>
</evidence>
<dbReference type="GO" id="GO:0004177">
    <property type="term" value="F:aminopeptidase activity"/>
    <property type="evidence" value="ECO:0007669"/>
    <property type="project" value="UniProtKB-KW"/>
</dbReference>
<evidence type="ECO:0000256" key="3">
    <source>
        <dbReference type="ARBA" id="ARBA00022670"/>
    </source>
</evidence>
<dbReference type="WBParaSite" id="TCONS_00008852.p1">
    <property type="protein sequence ID" value="TCONS_00008852.p1"/>
    <property type="gene ID" value="XLOC_006727"/>
</dbReference>
<dbReference type="PANTHER" id="PTHR11731:SF200">
    <property type="entry name" value="DIPEPTIDYL PEPTIDASE 10, ISOFORM B"/>
    <property type="match status" value="1"/>
</dbReference>
<evidence type="ECO:0000256" key="10">
    <source>
        <dbReference type="ARBA" id="ARBA00023180"/>
    </source>
</evidence>
<keyword evidence="4 13" id="KW-0812">Transmembrane</keyword>
<dbReference type="Pfam" id="PF00930">
    <property type="entry name" value="DPPIV_N"/>
    <property type="match status" value="1"/>
</dbReference>
<dbReference type="SUPFAM" id="SSF82171">
    <property type="entry name" value="DPP6 N-terminal domain-like"/>
    <property type="match status" value="1"/>
</dbReference>
<proteinExistence type="predicted"/>
<keyword evidence="3" id="KW-0645">Protease</keyword>
<keyword evidence="10" id="KW-0325">Glycoprotein</keyword>
<evidence type="ECO:0000313" key="17">
    <source>
        <dbReference type="WBParaSite" id="TCONS_00008852.p1"/>
    </source>
</evidence>
<keyword evidence="7" id="KW-0735">Signal-anchor</keyword>
<keyword evidence="6" id="KW-0720">Serine protease</keyword>
<organism evidence="16 17">
    <name type="scientific">Strongyloides stercoralis</name>
    <name type="common">Threadworm</name>
    <dbReference type="NCBI Taxonomy" id="6248"/>
    <lineage>
        <taxon>Eukaryota</taxon>
        <taxon>Metazoa</taxon>
        <taxon>Ecdysozoa</taxon>
        <taxon>Nematoda</taxon>
        <taxon>Chromadorea</taxon>
        <taxon>Rhabditida</taxon>
        <taxon>Tylenchina</taxon>
        <taxon>Panagrolaimomorpha</taxon>
        <taxon>Strongyloidoidea</taxon>
        <taxon>Strongyloididae</taxon>
        <taxon>Strongyloides</taxon>
    </lineage>
</organism>
<dbReference type="InterPro" id="IPR001375">
    <property type="entry name" value="Peptidase_S9_cat"/>
</dbReference>
<evidence type="ECO:0000259" key="14">
    <source>
        <dbReference type="Pfam" id="PF00326"/>
    </source>
</evidence>
<dbReference type="Pfam" id="PF00326">
    <property type="entry name" value="Peptidase_S9"/>
    <property type="match status" value="1"/>
</dbReference>
<feature type="transmembrane region" description="Helical" evidence="13">
    <location>
        <begin position="40"/>
        <end position="62"/>
    </location>
</feature>
<evidence type="ECO:0000313" key="16">
    <source>
        <dbReference type="Proteomes" id="UP000035681"/>
    </source>
</evidence>
<dbReference type="GO" id="GO:0008239">
    <property type="term" value="F:dipeptidyl-peptidase activity"/>
    <property type="evidence" value="ECO:0007669"/>
    <property type="project" value="TreeGrafter"/>
</dbReference>
<evidence type="ECO:0000256" key="2">
    <source>
        <dbReference type="ARBA" id="ARBA00022438"/>
    </source>
</evidence>
<protein>
    <submittedName>
        <fullName evidence="17">Peptidase S9 prolyl oligopeptidase catalytic domain-containing protein</fullName>
    </submittedName>
</protein>
<evidence type="ECO:0000256" key="1">
    <source>
        <dbReference type="ARBA" id="ARBA00004606"/>
    </source>
</evidence>
<dbReference type="InterPro" id="IPR002469">
    <property type="entry name" value="Peptidase_S9B_N"/>
</dbReference>
<dbReference type="AlphaFoldDB" id="A0AAF5D9S2"/>
<sequence length="1640" mass="187544">MFNKEMIKEGTGKELLKISSNENDFASVEIEQKNWKGISIALAVIFIMCLIIILCVLFLTPFSKSTKELRSPVEISDILEYNLVPLVDGLEWLENNNLLVKTYDNNITSIDMNNVPFTSKTFLNDEIKNRYSYLEKIYPGKDDQLFVVAKNIFNQRIMKIIDPVVGKYINLDENLEEVVGKVSFVWGPKKNQFAVVNGSDIFVKIPGKLHTFKITNTSENESQYIYNGITDWMYFEEIFQKNEAMWWSKSGKYLAFLTLNDTNVYRQNIPIFQKKIHPLMDKVFYPKVSDKYLPIPTLNIWSLNDSISQKINVLLKNNDLTTYLYSASWHTFYDKEYLIAVWANRIQNIITVTICSYNEKTCIQNFQQKYIIDKRRLNAETSEWQIRHSTNDAYFVILPQKNKNGNIYSQVAKIIVNPTLTNSHEIFLHQGTYDVSEILYVDKKKNILYFVAAAPDPKQQHIYSISILTNISSITNIAQCITCNIFPDCTYQEGGISPNGKNIYIHCRGLGIPRTFIAKIDKIKNYSIPIQDTNIMKNIYNSKKLPKIVYDEIVLPKGNKAFIEMLVPEGYSLDSKIDKLPVIVDVYGGPGVQKVTENILNLLSMNMVFASMRKYVVIFIDGRGSMNRGWNMKEPRYGKFGTVEVEDTIDATKFLIKKYSLLDSTKVGIWGWSYGGFLTAKVIQKDNDNIFSCGCSVAPVTNFFYYDAAYTERYMGLENNKGYAETDLTQVSLSNFKNKKYLVVHGSADDNVHLQNTMNFVANLVSQNIDFDMMIYPDDQHDIFNKKTLNSYKNSKSCSYDGPEENGNKKLSQNKTLTKKEYNQNITENFDCHPSVSSSNKSGNGRKISPIMGTPPIQDHVIIRQKAEIHECNFANGKVHYDNYSNSGHKVSTLVLTNDSFNNPENIYVDDSSTFSEKEAYLDIRKISFDLPSTKSTNIINPLRKLSYYQAMECRKLSSASCYSWKTISSIESLNDNKKCLSSSPSTYKNINNPYILNNSTSEAIYLSNQNISKTSNIKPKNINDLKCEIYHKNFLDSNYYMNAKKASIESYTDTDYLLTQREQIAEIFITNIDGDSEIEDCFNKINIEESTQDNRNFVSNIRISSAPSSQKSSITSQYDNLSNNTLFYSPEKNFKTNIYNDGIINTCKNLINNSNNSSFLTLPTISVDFENSSDSDSSIEISPSFPMQRKVSLMPALTEQDLLNSDLGYKDPLSVAKVFGENFASQITFKNDNNIDSQFNEEKKQRTICDDWIDLQFNSNSPLWPFKARDKSLPSGVPSIKLLVKKNQKINANKLTENFEKKEIHDKNFVKNTKDISIANSLNECNNQFLKTQQNSNNKPSQSNEIENNFDYQEYLIELPKIPTLPIIKQSHSSPKNVHFTKSCDLKSLSKLPNFSSEFTKNLEISSHKSFNMEKLSQNILEENLKNILSENTDMIAFQQAINKWLKEQSGVETLAFVLITQDSDVSFVTVTGTVSLKSPIICCLSESLIQFFDSKIKNKTLDSNYDFGDYYLKDLPSHDLEKFDSLLVTMLFQLYSSEVDDQVCTTKKNIEQLYERCSLLPIKGSNELVSALLVIHQKPSLRKNQISKITPHLSMVGSLLRILFNVEDQKKMAMQSEIFFSMTQNVFSSMNILSNVSK</sequence>
<dbReference type="SUPFAM" id="SSF53474">
    <property type="entry name" value="alpha/beta-Hydrolases"/>
    <property type="match status" value="1"/>
</dbReference>
<keyword evidence="8 13" id="KW-1133">Transmembrane helix</keyword>
<feature type="region of interest" description="Disordered" evidence="12">
    <location>
        <begin position="831"/>
        <end position="854"/>
    </location>
</feature>
<evidence type="ECO:0000256" key="11">
    <source>
        <dbReference type="ARBA" id="ARBA00037847"/>
    </source>
</evidence>
<feature type="domain" description="Dipeptidylpeptidase IV N-terminal" evidence="15">
    <location>
        <begin position="183"/>
        <end position="513"/>
    </location>
</feature>
<evidence type="ECO:0000256" key="7">
    <source>
        <dbReference type="ARBA" id="ARBA00022968"/>
    </source>
</evidence>
<evidence type="ECO:0000256" key="12">
    <source>
        <dbReference type="SAM" id="MobiDB-lite"/>
    </source>
</evidence>
<dbReference type="Gene3D" id="2.140.10.30">
    <property type="entry name" value="Dipeptidylpeptidase IV, N-terminal domain"/>
    <property type="match status" value="1"/>
</dbReference>
<keyword evidence="5" id="KW-0378">Hydrolase</keyword>
<name>A0AAF5D9S2_STRER</name>
<evidence type="ECO:0000256" key="4">
    <source>
        <dbReference type="ARBA" id="ARBA00022692"/>
    </source>
</evidence>
<keyword evidence="2" id="KW-0031">Aminopeptidase</keyword>
<dbReference type="PANTHER" id="PTHR11731">
    <property type="entry name" value="PROTEASE FAMILY S9B,C DIPEPTIDYL-PEPTIDASE IV-RELATED"/>
    <property type="match status" value="1"/>
</dbReference>
<dbReference type="GO" id="GO:0006508">
    <property type="term" value="P:proteolysis"/>
    <property type="evidence" value="ECO:0007669"/>
    <property type="project" value="UniProtKB-KW"/>
</dbReference>
<evidence type="ECO:0000259" key="15">
    <source>
        <dbReference type="Pfam" id="PF00930"/>
    </source>
</evidence>
<dbReference type="InterPro" id="IPR050278">
    <property type="entry name" value="Serine_Prot_S9B/DPPIV"/>
</dbReference>
<dbReference type="GO" id="GO:0005886">
    <property type="term" value="C:plasma membrane"/>
    <property type="evidence" value="ECO:0007669"/>
    <property type="project" value="TreeGrafter"/>
</dbReference>
<evidence type="ECO:0000256" key="5">
    <source>
        <dbReference type="ARBA" id="ARBA00022801"/>
    </source>
</evidence>
<keyword evidence="16" id="KW-1185">Reference proteome</keyword>
<evidence type="ECO:0000256" key="13">
    <source>
        <dbReference type="SAM" id="Phobius"/>
    </source>
</evidence>
<dbReference type="GO" id="GO:0008236">
    <property type="term" value="F:serine-type peptidase activity"/>
    <property type="evidence" value="ECO:0007669"/>
    <property type="project" value="UniProtKB-KW"/>
</dbReference>
<dbReference type="GO" id="GO:0012505">
    <property type="term" value="C:endomembrane system"/>
    <property type="evidence" value="ECO:0007669"/>
    <property type="project" value="UniProtKB-SubCell"/>
</dbReference>
<reference evidence="17" key="1">
    <citation type="submission" date="2024-02" db="UniProtKB">
        <authorList>
            <consortium name="WormBaseParasite"/>
        </authorList>
    </citation>
    <scope>IDENTIFICATION</scope>
</reference>
<feature type="domain" description="Peptidase S9 prolyl oligopeptidase catalytic" evidence="14">
    <location>
        <begin position="604"/>
        <end position="787"/>
    </location>
</feature>
<dbReference type="Proteomes" id="UP000035681">
    <property type="component" value="Unplaced"/>
</dbReference>
<keyword evidence="9 13" id="KW-0472">Membrane</keyword>